<gene>
    <name evidence="1" type="ORF">HKW66_Vig0168280</name>
</gene>
<protein>
    <submittedName>
        <fullName evidence="1">Uncharacterized protein</fullName>
    </submittedName>
</protein>
<name>A0A8T0JT00_PHAAN</name>
<evidence type="ECO:0000313" key="1">
    <source>
        <dbReference type="EMBL" id="KAG2380049.1"/>
    </source>
</evidence>
<accession>A0A8T0JT00</accession>
<proteinExistence type="predicted"/>
<organism evidence="1 2">
    <name type="scientific">Phaseolus angularis</name>
    <name type="common">Azuki bean</name>
    <name type="synonym">Vigna angularis</name>
    <dbReference type="NCBI Taxonomy" id="3914"/>
    <lineage>
        <taxon>Eukaryota</taxon>
        <taxon>Viridiplantae</taxon>
        <taxon>Streptophyta</taxon>
        <taxon>Embryophyta</taxon>
        <taxon>Tracheophyta</taxon>
        <taxon>Spermatophyta</taxon>
        <taxon>Magnoliopsida</taxon>
        <taxon>eudicotyledons</taxon>
        <taxon>Gunneridae</taxon>
        <taxon>Pentapetalae</taxon>
        <taxon>rosids</taxon>
        <taxon>fabids</taxon>
        <taxon>Fabales</taxon>
        <taxon>Fabaceae</taxon>
        <taxon>Papilionoideae</taxon>
        <taxon>50 kb inversion clade</taxon>
        <taxon>NPAAA clade</taxon>
        <taxon>indigoferoid/millettioid clade</taxon>
        <taxon>Phaseoleae</taxon>
        <taxon>Vigna</taxon>
    </lineage>
</organism>
<dbReference type="AlphaFoldDB" id="A0A8T0JT00"/>
<reference evidence="1 2" key="1">
    <citation type="submission" date="2020-05" db="EMBL/GenBank/DDBJ databases">
        <title>Vigna angularis (adzuki bean) Var. LongXiaoDou No. 4 denovo assembly.</title>
        <authorList>
            <person name="Xiang H."/>
        </authorList>
    </citation>
    <scope>NUCLEOTIDE SEQUENCE [LARGE SCALE GENOMIC DNA]</scope>
    <source>
        <tissue evidence="1">Leaf</tissue>
    </source>
</reference>
<sequence length="118" mass="13434">MSHNDVVESVTKAITLPYVMQWLRGYRAVCGLIRVQEQRNDKERNGSGVGLFRLDSDKPFRPFSSRPCIPCPGSNFETDLNDTMVFTLAIASIAQKAEREASDLKGTMRKRMEFLDFE</sequence>
<dbReference type="Proteomes" id="UP000743370">
    <property type="component" value="Unassembled WGS sequence"/>
</dbReference>
<dbReference type="EMBL" id="JABFOF010000009">
    <property type="protein sequence ID" value="KAG2380049.1"/>
    <property type="molecule type" value="Genomic_DNA"/>
</dbReference>
<comment type="caution">
    <text evidence="1">The sequence shown here is derived from an EMBL/GenBank/DDBJ whole genome shotgun (WGS) entry which is preliminary data.</text>
</comment>
<evidence type="ECO:0000313" key="2">
    <source>
        <dbReference type="Proteomes" id="UP000743370"/>
    </source>
</evidence>